<sequence length="361" mass="42479">MAQGIEQSELSYSEEYEYREQPPPDIVVFNELRSCADLYRLYEKKQLDVDPYFQRGVVWDGPDQTRFIDSLIKQLPIPSMCFGFDYKKSKWMVIDGLQRMSSIIRFFDKTKNWKFSKLKDIDPRLAGADVRLFRDDTSELHVYYERVENLTLPITVLRCDFSELRHLDYLFKIFHRLNAGGMRLNNQEIRNCIYSGPFNILLIELDRSAEWQTFLSIVHGKKERFRSVELVLRFFAFYEDRESYKGNLPRFLNDFMATRRWTSDTLLLEMRLKFKKTLDVIVNKLIVLIDGKKFGFSQAEALLVAIASNISSVSNFTSEELQQRYQKFLNIPLLSTTALSADISRTDSVKQRIKQAIESFS</sequence>
<reference evidence="2 3" key="1">
    <citation type="submission" date="2016-10" db="EMBL/GenBank/DDBJ databases">
        <authorList>
            <person name="de Groot N.N."/>
        </authorList>
    </citation>
    <scope>NUCLEOTIDE SEQUENCE [LARGE SCALE GENOMIC DNA]</scope>
    <source>
        <strain evidence="2 3">Nl18</strain>
    </source>
</reference>
<dbReference type="RefSeq" id="WP_074744801.1">
    <property type="nucleotide sequence ID" value="NZ_FOCT01000003.1"/>
</dbReference>
<feature type="domain" description="GmrSD restriction endonucleases N-terminal" evidence="1">
    <location>
        <begin position="41"/>
        <end position="194"/>
    </location>
</feature>
<protein>
    <recommendedName>
        <fullName evidence="1">GmrSD restriction endonucleases N-terminal domain-containing protein</fullName>
    </recommendedName>
</protein>
<dbReference type="PANTHER" id="PTHR39639:SF1">
    <property type="entry name" value="DUF262 DOMAIN-CONTAINING PROTEIN"/>
    <property type="match status" value="1"/>
</dbReference>
<gene>
    <name evidence="2" type="ORF">SAMN05216404_103138</name>
</gene>
<dbReference type="Proteomes" id="UP000183898">
    <property type="component" value="Unassembled WGS sequence"/>
</dbReference>
<dbReference type="AlphaFoldDB" id="A0A1H8EUU3"/>
<proteinExistence type="predicted"/>
<dbReference type="Pfam" id="PF03235">
    <property type="entry name" value="GmrSD_N"/>
    <property type="match status" value="1"/>
</dbReference>
<dbReference type="PANTHER" id="PTHR39639">
    <property type="entry name" value="CHROMOSOME 16, WHOLE GENOME SHOTGUN SEQUENCE"/>
    <property type="match status" value="1"/>
</dbReference>
<accession>A0A1H8EUU3</accession>
<evidence type="ECO:0000313" key="3">
    <source>
        <dbReference type="Proteomes" id="UP000183898"/>
    </source>
</evidence>
<dbReference type="InterPro" id="IPR004919">
    <property type="entry name" value="GmrSD_N"/>
</dbReference>
<evidence type="ECO:0000313" key="2">
    <source>
        <dbReference type="EMBL" id="SEN22518.1"/>
    </source>
</evidence>
<organism evidence="2 3">
    <name type="scientific">Nitrosospira multiformis</name>
    <dbReference type="NCBI Taxonomy" id="1231"/>
    <lineage>
        <taxon>Bacteria</taxon>
        <taxon>Pseudomonadati</taxon>
        <taxon>Pseudomonadota</taxon>
        <taxon>Betaproteobacteria</taxon>
        <taxon>Nitrosomonadales</taxon>
        <taxon>Nitrosomonadaceae</taxon>
        <taxon>Nitrosospira</taxon>
    </lineage>
</organism>
<dbReference type="EMBL" id="FOCT01000003">
    <property type="protein sequence ID" value="SEN22518.1"/>
    <property type="molecule type" value="Genomic_DNA"/>
</dbReference>
<name>A0A1H8EUU3_9PROT</name>
<evidence type="ECO:0000259" key="1">
    <source>
        <dbReference type="Pfam" id="PF03235"/>
    </source>
</evidence>